<dbReference type="Proteomes" id="UP000037510">
    <property type="component" value="Unassembled WGS sequence"/>
</dbReference>
<dbReference type="AlphaFoldDB" id="A0A0L7KRF7"/>
<dbReference type="Gene3D" id="3.10.100.10">
    <property type="entry name" value="Mannose-Binding Protein A, subunit A"/>
    <property type="match status" value="1"/>
</dbReference>
<sequence length="78" mass="8717">MYEYTFNGRVDALGVNAVHARVPLLELPLEWVPGEPDNYLNSESCLVMLTQSNGTVGDLMCSDVFPYVCYKKKSTLVN</sequence>
<evidence type="ECO:0000313" key="1">
    <source>
        <dbReference type="EMBL" id="KOB65868.1"/>
    </source>
</evidence>
<organism evidence="1 2">
    <name type="scientific">Operophtera brumata</name>
    <name type="common">Winter moth</name>
    <name type="synonym">Phalaena brumata</name>
    <dbReference type="NCBI Taxonomy" id="104452"/>
    <lineage>
        <taxon>Eukaryota</taxon>
        <taxon>Metazoa</taxon>
        <taxon>Ecdysozoa</taxon>
        <taxon>Arthropoda</taxon>
        <taxon>Hexapoda</taxon>
        <taxon>Insecta</taxon>
        <taxon>Pterygota</taxon>
        <taxon>Neoptera</taxon>
        <taxon>Endopterygota</taxon>
        <taxon>Lepidoptera</taxon>
        <taxon>Glossata</taxon>
        <taxon>Ditrysia</taxon>
        <taxon>Geometroidea</taxon>
        <taxon>Geometridae</taxon>
        <taxon>Larentiinae</taxon>
        <taxon>Operophtera</taxon>
    </lineage>
</organism>
<dbReference type="SUPFAM" id="SSF56436">
    <property type="entry name" value="C-type lectin-like"/>
    <property type="match status" value="1"/>
</dbReference>
<proteinExistence type="predicted"/>
<dbReference type="InterPro" id="IPR016187">
    <property type="entry name" value="CTDL_fold"/>
</dbReference>
<keyword evidence="1" id="KW-0430">Lectin</keyword>
<keyword evidence="2" id="KW-1185">Reference proteome</keyword>
<dbReference type="InterPro" id="IPR016186">
    <property type="entry name" value="C-type_lectin-like/link_sf"/>
</dbReference>
<accession>A0A0L7KRF7</accession>
<gene>
    <name evidence="1" type="ORF">OBRU01_22128</name>
</gene>
<protein>
    <submittedName>
        <fullName evidence="1">C-type lectin 21</fullName>
    </submittedName>
</protein>
<dbReference type="GO" id="GO:0030246">
    <property type="term" value="F:carbohydrate binding"/>
    <property type="evidence" value="ECO:0007669"/>
    <property type="project" value="UniProtKB-KW"/>
</dbReference>
<dbReference type="CDD" id="cd00037">
    <property type="entry name" value="CLECT"/>
    <property type="match status" value="1"/>
</dbReference>
<evidence type="ECO:0000313" key="2">
    <source>
        <dbReference type="Proteomes" id="UP000037510"/>
    </source>
</evidence>
<name>A0A0L7KRF7_OPEBR</name>
<comment type="caution">
    <text evidence="1">The sequence shown here is derived from an EMBL/GenBank/DDBJ whole genome shotgun (WGS) entry which is preliminary data.</text>
</comment>
<reference evidence="1 2" key="1">
    <citation type="journal article" date="2015" name="Genome Biol. Evol.">
        <title>The genome of winter moth (Operophtera brumata) provides a genomic perspective on sexual dimorphism and phenology.</title>
        <authorList>
            <person name="Derks M.F."/>
            <person name="Smit S."/>
            <person name="Salis L."/>
            <person name="Schijlen E."/>
            <person name="Bossers A."/>
            <person name="Mateman C."/>
            <person name="Pijl A.S."/>
            <person name="de Ridder D."/>
            <person name="Groenen M.A."/>
            <person name="Visser M.E."/>
            <person name="Megens H.J."/>
        </authorList>
    </citation>
    <scope>NUCLEOTIDE SEQUENCE [LARGE SCALE GENOMIC DNA]</scope>
    <source>
        <strain evidence="1">WM2013NL</strain>
        <tissue evidence="1">Head and thorax</tissue>
    </source>
</reference>
<dbReference type="EMBL" id="JTDY01006582">
    <property type="protein sequence ID" value="KOB65868.1"/>
    <property type="molecule type" value="Genomic_DNA"/>
</dbReference>